<feature type="binding site" evidence="3">
    <location>
        <position position="202"/>
    </location>
    <ligand>
        <name>dimethylallyl diphosphate</name>
        <dbReference type="ChEBI" id="CHEBI:57623"/>
    </ligand>
</feature>
<protein>
    <submittedName>
        <fullName evidence="4">Putative dimethylallyl tryptophan synthase</fullName>
    </submittedName>
</protein>
<sequence>MSDYPDHEAGRKECNNELIETSDPYLHHRSPVFTKDTSFWWEVTGAVLRTLLSRANYSMQRKNQALSFHRQIVHSLGPRPTSEGRPKNWSSFMTDDFSPLEFSWHWGDAKNVTDPTIRMSIEAIGAHAGTTVDPWNRKASLELLNQLYSELPGIDLQYFRRYLDVITSADNDDSSANCSERQEHCSSIFLAFEFVNQRPLVKAYLLPLVKTVQTSRTVSAIVCEALRNQAQDLMEVPSLYKLLDFLETTGRAYKLQPIIFAFDCVAINKSRIKVYARTPLTSYTSVRAIMGMFDVEQNIKSGLEELQQLWQLALSTKSDLDPKEPLPHKEHTTAGMLYYFEVRPGSHTITPKVYIPVKHYGQNDEAIARGLKTFIVRRNRSQAKTAESYLQALREICTYRSLSSETGLQTYISCGLRNGSLDITSYLSPEIYHKGRSSARS</sequence>
<dbReference type="SFLD" id="SFLDG01162">
    <property type="entry name" value="I"/>
    <property type="match status" value="1"/>
</dbReference>
<name>A0A1Z1CEF0_CLAUC</name>
<evidence type="ECO:0000313" key="4">
    <source>
        <dbReference type="EMBL" id="ANM86702.1"/>
    </source>
</evidence>
<evidence type="ECO:0000256" key="2">
    <source>
        <dbReference type="ARBA" id="ARBA00022679"/>
    </source>
</evidence>
<dbReference type="GO" id="GO:0009820">
    <property type="term" value="P:alkaloid metabolic process"/>
    <property type="evidence" value="ECO:0007669"/>
    <property type="project" value="InterPro"/>
</dbReference>
<proteinExistence type="inferred from homology"/>
<reference evidence="5" key="2">
    <citation type="submission" date="2017-12" db="EMBL/GenBank/DDBJ databases">
        <title>Genome Sequencing Reveals a Rich Biosynthetic Potential.</title>
        <authorList>
            <person name="Bertrand R.L."/>
            <person name="Abdel-Hameed M.E."/>
            <person name="Sorensen J.L."/>
        </authorList>
    </citation>
    <scope>NUCLEOTIDE SEQUENCE</scope>
</reference>
<reference evidence="4" key="1">
    <citation type="submission" date="2016-05" db="EMBL/GenBank/DDBJ databases">
        <title>Lichen genome sequencing reveals its rich biosynthetic potential.</title>
        <authorList>
            <person name="Bertrand R.L."/>
            <person name="Abdel-Hameed M."/>
            <person name="Sorensen J.L."/>
        </authorList>
    </citation>
    <scope>NUCLEOTIDE SEQUENCE</scope>
</reference>
<dbReference type="PANTHER" id="PTHR40627">
    <property type="entry name" value="INDOLE PRENYLTRANSFERASE TDIB-RELATED"/>
    <property type="match status" value="1"/>
</dbReference>
<accession>A0A1Z1CEF0</accession>
<dbReference type="EMBL" id="KX264293">
    <property type="protein sequence ID" value="ANM86702.1"/>
    <property type="molecule type" value="Genomic_DNA"/>
</dbReference>
<feature type="binding site" evidence="3">
    <location>
        <position position="275"/>
    </location>
    <ligand>
        <name>dimethylallyl diphosphate</name>
        <dbReference type="ChEBI" id="CHEBI:57623"/>
    </ligand>
</feature>
<dbReference type="InterPro" id="IPR012148">
    <property type="entry name" value="ABBA_DMATS-like"/>
</dbReference>
<dbReference type="GO" id="GO:0016765">
    <property type="term" value="F:transferase activity, transferring alkyl or aryl (other than methyl) groups"/>
    <property type="evidence" value="ECO:0007669"/>
    <property type="project" value="InterPro"/>
</dbReference>
<feature type="binding site" evidence="3">
    <location>
        <position position="273"/>
    </location>
    <ligand>
        <name>dimethylallyl diphosphate</name>
        <dbReference type="ChEBI" id="CHEBI:57623"/>
    </ligand>
</feature>
<dbReference type="InterPro" id="IPR017795">
    <property type="entry name" value="ABBA_NscD-like"/>
</dbReference>
<feature type="binding site" evidence="3">
    <location>
        <position position="271"/>
    </location>
    <ligand>
        <name>dimethylallyl diphosphate</name>
        <dbReference type="ChEBI" id="CHEBI:57623"/>
    </ligand>
</feature>
<feature type="binding site" evidence="3">
    <location>
        <position position="204"/>
    </location>
    <ligand>
        <name>dimethylallyl diphosphate</name>
        <dbReference type="ChEBI" id="CHEBI:57623"/>
    </ligand>
</feature>
<comment type="similarity">
    <text evidence="1">Belongs to the tryptophan dimethylallyltransferase family.</text>
</comment>
<gene>
    <name evidence="4" type="primary">terp-3</name>
</gene>
<evidence type="ECO:0000313" key="5">
    <source>
        <dbReference type="EMBL" id="AUW30966.1"/>
    </source>
</evidence>
<evidence type="ECO:0000256" key="3">
    <source>
        <dbReference type="PIRSR" id="PIRSR000509-1"/>
    </source>
</evidence>
<evidence type="ECO:0000256" key="1">
    <source>
        <dbReference type="ARBA" id="ARBA00010209"/>
    </source>
</evidence>
<keyword evidence="2" id="KW-0808">Transferase</keyword>
<dbReference type="CDD" id="cd13929">
    <property type="entry name" value="PT-DMATS_CymD"/>
    <property type="match status" value="1"/>
</dbReference>
<feature type="binding site" evidence="3">
    <location>
        <position position="118"/>
    </location>
    <ligand>
        <name>dimethylallyl diphosphate</name>
        <dbReference type="ChEBI" id="CHEBI:57623"/>
    </ligand>
</feature>
<dbReference type="PANTHER" id="PTHR40627:SF4">
    <property type="entry name" value="PRENYLTRANSFERASE ASQH1-RELATED"/>
    <property type="match status" value="1"/>
</dbReference>
<organism evidence="4">
    <name type="scientific">Cladonia uncialis subsp. uncialis</name>
    <dbReference type="NCBI Taxonomy" id="180999"/>
    <lineage>
        <taxon>Eukaryota</taxon>
        <taxon>Fungi</taxon>
        <taxon>Dikarya</taxon>
        <taxon>Ascomycota</taxon>
        <taxon>Pezizomycotina</taxon>
        <taxon>Lecanoromycetes</taxon>
        <taxon>OSLEUM clade</taxon>
        <taxon>Lecanoromycetidae</taxon>
        <taxon>Lecanorales</taxon>
        <taxon>Lecanorineae</taxon>
        <taxon>Cladoniaceae</taxon>
        <taxon>Cladonia</taxon>
    </lineage>
</organism>
<dbReference type="InterPro" id="IPR033964">
    <property type="entry name" value="ABBA"/>
</dbReference>
<dbReference type="SFLD" id="SFLDS00036">
    <property type="entry name" value="Aromatic_Prenyltransferase"/>
    <property type="match status" value="1"/>
</dbReference>
<feature type="binding site" evidence="3">
    <location>
        <position position="354"/>
    </location>
    <ligand>
        <name>dimethylallyl diphosphate</name>
        <dbReference type="ChEBI" id="CHEBI:57623"/>
    </ligand>
</feature>
<dbReference type="EMBL" id="MG777484">
    <property type="protein sequence ID" value="AUW30966.1"/>
    <property type="molecule type" value="Genomic_DNA"/>
</dbReference>
<dbReference type="Pfam" id="PF11991">
    <property type="entry name" value="Trp_DMAT"/>
    <property type="match status" value="1"/>
</dbReference>
<dbReference type="PIRSF" id="PIRSF000509">
    <property type="entry name" value="Trp_DMAT"/>
    <property type="match status" value="1"/>
</dbReference>
<feature type="binding site" evidence="3">
    <location>
        <position position="101"/>
    </location>
    <ligand>
        <name>L-tryptophan</name>
        <dbReference type="ChEBI" id="CHEBI:57912"/>
    </ligand>
</feature>
<dbReference type="NCBIfam" id="TIGR03429">
    <property type="entry name" value="arom_pren_DMATS"/>
    <property type="match status" value="1"/>
</dbReference>
<dbReference type="AlphaFoldDB" id="A0A1Z1CEF0"/>